<proteinExistence type="predicted"/>
<evidence type="ECO:0000256" key="1">
    <source>
        <dbReference type="SAM" id="MobiDB-lite"/>
    </source>
</evidence>
<evidence type="ECO:0000313" key="3">
    <source>
        <dbReference type="Proteomes" id="UP001627284"/>
    </source>
</evidence>
<comment type="caution">
    <text evidence="2">The sequence shown here is derived from an EMBL/GenBank/DDBJ whole genome shotgun (WGS) entry which is preliminary data.</text>
</comment>
<dbReference type="EMBL" id="JBJKTR010000009">
    <property type="protein sequence ID" value="KAL3358597.1"/>
    <property type="molecule type" value="Genomic_DNA"/>
</dbReference>
<protein>
    <submittedName>
        <fullName evidence="2">Uncharacterized protein</fullName>
    </submittedName>
</protein>
<dbReference type="Proteomes" id="UP001627284">
    <property type="component" value="Unassembled WGS sequence"/>
</dbReference>
<feature type="compositionally biased region" description="Low complexity" evidence="1">
    <location>
        <begin position="23"/>
        <end position="42"/>
    </location>
</feature>
<feature type="non-terminal residue" evidence="2">
    <location>
        <position position="1"/>
    </location>
</feature>
<sequence length="121" mass="13480">LNYLFYLGPKSRIPKSIPTCHKTTAPQPLTAPPTNAVEQPSPAAAPLPPFSSALPLATFTVQTTPPVNQKHVVLSDLFRKTPVKTNRFLKTEALSRIVSYKFIRVLSFLYALFVRISKLFL</sequence>
<gene>
    <name evidence="2" type="ORF">AABB24_015613</name>
</gene>
<reference evidence="2 3" key="1">
    <citation type="submission" date="2024-05" db="EMBL/GenBank/DDBJ databases">
        <title>De novo assembly of an allotetraploid wild potato.</title>
        <authorList>
            <person name="Hosaka A.J."/>
        </authorList>
    </citation>
    <scope>NUCLEOTIDE SEQUENCE [LARGE SCALE GENOMIC DNA]</scope>
    <source>
        <tissue evidence="2">Young leaves</tissue>
    </source>
</reference>
<evidence type="ECO:0000313" key="2">
    <source>
        <dbReference type="EMBL" id="KAL3358597.1"/>
    </source>
</evidence>
<keyword evidence="3" id="KW-1185">Reference proteome</keyword>
<name>A0ABD2TQC5_9SOLN</name>
<feature type="region of interest" description="Disordered" evidence="1">
    <location>
        <begin position="17"/>
        <end position="43"/>
    </location>
</feature>
<dbReference type="AlphaFoldDB" id="A0ABD2TQC5"/>
<organism evidence="2 3">
    <name type="scientific">Solanum stoloniferum</name>
    <dbReference type="NCBI Taxonomy" id="62892"/>
    <lineage>
        <taxon>Eukaryota</taxon>
        <taxon>Viridiplantae</taxon>
        <taxon>Streptophyta</taxon>
        <taxon>Embryophyta</taxon>
        <taxon>Tracheophyta</taxon>
        <taxon>Spermatophyta</taxon>
        <taxon>Magnoliopsida</taxon>
        <taxon>eudicotyledons</taxon>
        <taxon>Gunneridae</taxon>
        <taxon>Pentapetalae</taxon>
        <taxon>asterids</taxon>
        <taxon>lamiids</taxon>
        <taxon>Solanales</taxon>
        <taxon>Solanaceae</taxon>
        <taxon>Solanoideae</taxon>
        <taxon>Solaneae</taxon>
        <taxon>Solanum</taxon>
    </lineage>
</organism>
<accession>A0ABD2TQC5</accession>